<sequence>MKIKNNLKLFLIGLFSILLAFICFSTNVSAAISATDFDDGITGWQTGTSNKIGQIDIGTSSSTGKSLKLGYAFGLAQNQSGLVSGMSDDTILTPSLATSTNNIQFSKMNVFLNYGGSYISSAFQSGYKYTSSNTSNVSLTSPNFMLAPSDSTKSITAKDFSILGAGTNTSNNGNPGLTDKKFFYTDPKDGSAPSYKIMGNYVRTAGSANNGAYNLEVELLLRPSPTNSAIVQRELYVKNTGEDTQKFTILFSEDTKLGDSNGGNDAVPIYNLGNGQGLYIQNPYDSDDFKLMVTNQTQDGFKYYSGQTYDSSSMNWAKGFSNSTVTGTGAESGPVNDSLLGTDSSGNPKFGDSSYTLKWNPTTLAAGETAHFGSTIGVTAKPFSIPTPTKTYTNETRTDGTNKVGDKLKFNLKMTNNGYGAQWRYDKLVDQLPAGLQVDSSTLRLTDNSGTTQVLAPSDYDSTTNTITIPPALSLTDDQHATVTFEAQITNDALTSSGGENTITNKAEFTGLDVGNNETEQKTFDASVDIKVEPPDYSYTFTKLIKKHSDTDYTTSVDGKSGDIVDYQILYTVNTTSKDSLQAGAIIDDDLPAGLELDTSSIKIWGPNDSDDAGYNQSHINTGNIQAVGKGQRVKIEFSAKVTASTAGKITNTAYIKNVNTTGNQSFDEQFSTGANLNVQNVNAITSYPTKIDFGSTNMYGKDKTLNNVSTTGELIVAHPDSNPYNVTVSYDNDNPDSQMKNTAGDTLPADASGLLFIRQRNDSDSDPGNWKSITPTGTTIQSSNFTDYNSAVNLTGYVGAGDWQIRLAANTSPGAYNGTLTWGLTESV</sequence>
<dbReference type="Gene3D" id="2.60.40.740">
    <property type="match status" value="2"/>
</dbReference>
<dbReference type="RefSeq" id="WP_137610627.1">
    <property type="nucleotide sequence ID" value="NZ_BJDF01000003.1"/>
</dbReference>
<evidence type="ECO:0000313" key="3">
    <source>
        <dbReference type="Proteomes" id="UP001596288"/>
    </source>
</evidence>
<proteinExistence type="predicted"/>
<keyword evidence="1" id="KW-0732">Signal</keyword>
<name>A0ABW1RLV2_9LACO</name>
<dbReference type="InterPro" id="IPR008966">
    <property type="entry name" value="Adhesion_dom_sf"/>
</dbReference>
<dbReference type="EMBL" id="JBHSSF010000020">
    <property type="protein sequence ID" value="MFC6176970.1"/>
    <property type="molecule type" value="Genomic_DNA"/>
</dbReference>
<comment type="caution">
    <text evidence="2">The sequence shown here is derived from an EMBL/GenBank/DDBJ whole genome shotgun (WGS) entry which is preliminary data.</text>
</comment>
<evidence type="ECO:0000313" key="2">
    <source>
        <dbReference type="EMBL" id="MFC6176970.1"/>
    </source>
</evidence>
<dbReference type="SUPFAM" id="SSF49401">
    <property type="entry name" value="Bacterial adhesins"/>
    <property type="match status" value="1"/>
</dbReference>
<dbReference type="Proteomes" id="UP001596288">
    <property type="component" value="Unassembled WGS sequence"/>
</dbReference>
<reference evidence="3" key="1">
    <citation type="journal article" date="2019" name="Int. J. Syst. Evol. Microbiol.">
        <title>The Global Catalogue of Microorganisms (GCM) 10K type strain sequencing project: providing services to taxonomists for standard genome sequencing and annotation.</title>
        <authorList>
            <consortium name="The Broad Institute Genomics Platform"/>
            <consortium name="The Broad Institute Genome Sequencing Center for Infectious Disease"/>
            <person name="Wu L."/>
            <person name="Ma J."/>
        </authorList>
    </citation>
    <scope>NUCLEOTIDE SEQUENCE [LARGE SCALE GENOMIC DNA]</scope>
    <source>
        <strain evidence="3">CCM 8927</strain>
    </source>
</reference>
<gene>
    <name evidence="2" type="ORF">ACFQAV_08965</name>
</gene>
<keyword evidence="3" id="KW-1185">Reference proteome</keyword>
<feature type="signal peptide" evidence="1">
    <location>
        <begin position="1"/>
        <end position="30"/>
    </location>
</feature>
<accession>A0ABW1RLV2</accession>
<dbReference type="NCBIfam" id="TIGR04226">
    <property type="entry name" value="RrgB_K2N_iso_D2"/>
    <property type="match status" value="1"/>
</dbReference>
<dbReference type="InterPro" id="IPR026466">
    <property type="entry name" value="Fim_isopep_form_D2_dom"/>
</dbReference>
<protein>
    <submittedName>
        <fullName evidence="2">Isopeptide-forming domain-containing fimbrial protein</fullName>
    </submittedName>
</protein>
<evidence type="ECO:0000256" key="1">
    <source>
        <dbReference type="SAM" id="SignalP"/>
    </source>
</evidence>
<organism evidence="2 3">
    <name type="scientific">Companilactobacillus huachuanensis</name>
    <dbReference type="NCBI Taxonomy" id="2559914"/>
    <lineage>
        <taxon>Bacteria</taxon>
        <taxon>Bacillati</taxon>
        <taxon>Bacillota</taxon>
        <taxon>Bacilli</taxon>
        <taxon>Lactobacillales</taxon>
        <taxon>Lactobacillaceae</taxon>
        <taxon>Companilactobacillus</taxon>
    </lineage>
</organism>
<feature type="chain" id="PRO_5045457323" evidence="1">
    <location>
        <begin position="31"/>
        <end position="829"/>
    </location>
</feature>